<comment type="caution">
    <text evidence="7">The sequence shown here is derived from an EMBL/GenBank/DDBJ whole genome shotgun (WGS) entry which is preliminary data.</text>
</comment>
<dbReference type="SUPFAM" id="SSF53623">
    <property type="entry name" value="MurD-like peptide ligases, catalytic domain"/>
    <property type="match status" value="1"/>
</dbReference>
<dbReference type="SUPFAM" id="SSF63418">
    <property type="entry name" value="MurE/MurF N-terminal domain"/>
    <property type="match status" value="1"/>
</dbReference>
<proteinExistence type="inferred from homology"/>
<dbReference type="SUPFAM" id="SSF53244">
    <property type="entry name" value="MurD-like peptide ligases, peptide-binding domain"/>
    <property type="match status" value="1"/>
</dbReference>
<dbReference type="InterPro" id="IPR036565">
    <property type="entry name" value="Mur-like_cat_sf"/>
</dbReference>
<dbReference type="PANTHER" id="PTHR23135">
    <property type="entry name" value="MUR LIGASE FAMILY MEMBER"/>
    <property type="match status" value="1"/>
</dbReference>
<evidence type="ECO:0000256" key="3">
    <source>
        <dbReference type="ARBA" id="ARBA00072427"/>
    </source>
</evidence>
<comment type="similarity">
    <text evidence="1">Belongs to the MurCDEF family. MurE subfamily.</text>
</comment>
<dbReference type="NCBIfam" id="TIGR01085">
    <property type="entry name" value="murE"/>
    <property type="match status" value="1"/>
</dbReference>
<dbReference type="AlphaFoldDB" id="A0A835Q2V1"/>
<dbReference type="Gene3D" id="3.90.190.20">
    <property type="entry name" value="Mur ligase, C-terminal domain"/>
    <property type="match status" value="1"/>
</dbReference>
<dbReference type="Pfam" id="PF08245">
    <property type="entry name" value="Mur_ligase_M"/>
    <property type="match status" value="1"/>
</dbReference>
<evidence type="ECO:0000259" key="5">
    <source>
        <dbReference type="Pfam" id="PF02875"/>
    </source>
</evidence>
<dbReference type="InterPro" id="IPR035911">
    <property type="entry name" value="MurE/MurF_N"/>
</dbReference>
<feature type="domain" description="Mur ligase N-terminal catalytic" evidence="4">
    <location>
        <begin position="115"/>
        <end position="192"/>
    </location>
</feature>
<evidence type="ECO:0000256" key="2">
    <source>
        <dbReference type="ARBA" id="ARBA00064883"/>
    </source>
</evidence>
<dbReference type="Gene3D" id="3.40.1190.10">
    <property type="entry name" value="Mur-like, catalytic domain"/>
    <property type="match status" value="1"/>
</dbReference>
<dbReference type="EMBL" id="JADCNM010000011">
    <property type="protein sequence ID" value="KAG0461987.1"/>
    <property type="molecule type" value="Genomic_DNA"/>
</dbReference>
<protein>
    <recommendedName>
        <fullName evidence="3">UDP-N-acetylmuramoyl-L-alanyl-D-glutamate--2,6-diaminopimelate ligase MurE homolog, chloroplastic</fullName>
    </recommendedName>
</protein>
<dbReference type="OrthoDB" id="533138at2759"/>
<accession>A0A835Q2V1</accession>
<evidence type="ECO:0000259" key="4">
    <source>
        <dbReference type="Pfam" id="PF01225"/>
    </source>
</evidence>
<dbReference type="GO" id="GO:0005524">
    <property type="term" value="F:ATP binding"/>
    <property type="evidence" value="ECO:0007669"/>
    <property type="project" value="InterPro"/>
</dbReference>
<reference evidence="7 8" key="1">
    <citation type="journal article" date="2020" name="Nat. Food">
        <title>A phased Vanilla planifolia genome enables genetic improvement of flavour and production.</title>
        <authorList>
            <person name="Hasing T."/>
            <person name="Tang H."/>
            <person name="Brym M."/>
            <person name="Khazi F."/>
            <person name="Huang T."/>
            <person name="Chambers A.H."/>
        </authorList>
    </citation>
    <scope>NUCLEOTIDE SEQUENCE [LARGE SCALE GENOMIC DNA]</scope>
    <source>
        <tissue evidence="7">Leaf</tissue>
    </source>
</reference>
<evidence type="ECO:0000256" key="1">
    <source>
        <dbReference type="ARBA" id="ARBA00005898"/>
    </source>
</evidence>
<dbReference type="PANTHER" id="PTHR23135:SF4">
    <property type="entry name" value="UDP-N-ACETYLMURAMOYL-L-ALANYL-D-GLUTAMATE--2,6-DIAMINOPIMELATE LIGASE MURE HOMOLOG, CHLOROPLASTIC"/>
    <property type="match status" value="1"/>
</dbReference>
<dbReference type="GO" id="GO:0005737">
    <property type="term" value="C:cytoplasm"/>
    <property type="evidence" value="ECO:0007669"/>
    <property type="project" value="InterPro"/>
</dbReference>
<dbReference type="InterPro" id="IPR013221">
    <property type="entry name" value="Mur_ligase_cen"/>
</dbReference>
<dbReference type="InterPro" id="IPR005761">
    <property type="entry name" value="UDP-N-AcMur-Glu-dNH2Pim_ligase"/>
</dbReference>
<name>A0A835Q2V1_VANPL</name>
<dbReference type="GO" id="GO:0008360">
    <property type="term" value="P:regulation of cell shape"/>
    <property type="evidence" value="ECO:0007669"/>
    <property type="project" value="InterPro"/>
</dbReference>
<sequence length="646" mass="71202">MAVSALSFCPLSKIPSFSPFSFRRPHQRVLAARDLQEDVALEKPMSLKSDTRHENDLLGDLQRAIVLKRLEERTLDSKPLRVETAEPLVSRMPLGELLEQCRVRPVRVSGDVGVTITGIENDSRKVSPGDLFVCCVGYKTDGHLFVNDAIERGAVAVVAGRMVDLNEVLECGALVLVDDVNSLLPFLAANFYKNPSKRMSVVGVTGTNGKTTTTHLVRAIYEAMAMKTGMLGTVGYHVLGDIQLDVPNTTPDAVTVQKLMAKMVLNGTEALVMEASSHGLALGRCDAIDFDVAVFTNLTRDHYDFHGTEEDYRDSKGKLFSRMVDPNRHCKVANIDDPHASFFISRGNKSVPVVTYAMHNRNADVYPLTFELSLLKTELLILTPKGILEISTRLIGRHNIYNVLAAVAVGVGVDAMLEDIKRGIEAVDGVSGRFELVNENQNFGVIVDFAHTPDALSRLLDAVRELGARRIITVFGCAGESDKGKRSIMTKIATERSEVVFLTSDNPKTENTLNIFNDMLAGFGLTVQDYVRHSGKELFMCLPNGHKLFVHHLRKVAVHAAIAMAEEGDAVVVAGRGHETYQLDGDKKIYIDDREECREALRHLDRLHQAGLGKKIPIMESMISFSKSAEAWLSPNNSNHLSHILH</sequence>
<dbReference type="Proteomes" id="UP000639772">
    <property type="component" value="Chromosome 11"/>
</dbReference>
<organism evidence="7 8">
    <name type="scientific">Vanilla planifolia</name>
    <name type="common">Vanilla</name>
    <dbReference type="NCBI Taxonomy" id="51239"/>
    <lineage>
        <taxon>Eukaryota</taxon>
        <taxon>Viridiplantae</taxon>
        <taxon>Streptophyta</taxon>
        <taxon>Embryophyta</taxon>
        <taxon>Tracheophyta</taxon>
        <taxon>Spermatophyta</taxon>
        <taxon>Magnoliopsida</taxon>
        <taxon>Liliopsida</taxon>
        <taxon>Asparagales</taxon>
        <taxon>Orchidaceae</taxon>
        <taxon>Vanilloideae</taxon>
        <taxon>Vanilleae</taxon>
        <taxon>Vanilla</taxon>
    </lineage>
</organism>
<dbReference type="FunFam" id="3.90.190.20:FF:000006">
    <property type="entry name" value="UDP-N-acetylmuramoyl-L-alanyl-D-glutamate--2,6-diaminopimelate ligase"/>
    <property type="match status" value="1"/>
</dbReference>
<dbReference type="InterPro" id="IPR004101">
    <property type="entry name" value="Mur_ligase_C"/>
</dbReference>
<dbReference type="InterPro" id="IPR036615">
    <property type="entry name" value="Mur_ligase_C_dom_sf"/>
</dbReference>
<dbReference type="InterPro" id="IPR000713">
    <property type="entry name" value="Mur_ligase_N"/>
</dbReference>
<comment type="subunit">
    <text evidence="2">Component of the plastid-encoded plastid RNA polymerase (PEP) complex.</text>
</comment>
<feature type="domain" description="Mur ligase central" evidence="6">
    <location>
        <begin position="204"/>
        <end position="409"/>
    </location>
</feature>
<gene>
    <name evidence="7" type="ORF">HPP92_020463</name>
</gene>
<evidence type="ECO:0000313" key="7">
    <source>
        <dbReference type="EMBL" id="KAG0461987.1"/>
    </source>
</evidence>
<dbReference type="Pfam" id="PF02875">
    <property type="entry name" value="Mur_ligase_C"/>
    <property type="match status" value="1"/>
</dbReference>
<dbReference type="NCBIfam" id="NF001126">
    <property type="entry name" value="PRK00139.1-4"/>
    <property type="match status" value="1"/>
</dbReference>
<evidence type="ECO:0000259" key="6">
    <source>
        <dbReference type="Pfam" id="PF08245"/>
    </source>
</evidence>
<dbReference type="Gene3D" id="3.40.1390.10">
    <property type="entry name" value="MurE/MurF, N-terminal domain"/>
    <property type="match status" value="1"/>
</dbReference>
<evidence type="ECO:0000313" key="8">
    <source>
        <dbReference type="Proteomes" id="UP000639772"/>
    </source>
</evidence>
<dbReference type="Pfam" id="PF01225">
    <property type="entry name" value="Mur_ligase"/>
    <property type="match status" value="1"/>
</dbReference>
<feature type="domain" description="Mur ligase C-terminal" evidence="5">
    <location>
        <begin position="432"/>
        <end position="577"/>
    </location>
</feature>
<dbReference type="GO" id="GO:0016881">
    <property type="term" value="F:acid-amino acid ligase activity"/>
    <property type="evidence" value="ECO:0007669"/>
    <property type="project" value="InterPro"/>
</dbReference>
<dbReference type="GO" id="GO:0051301">
    <property type="term" value="P:cell division"/>
    <property type="evidence" value="ECO:0007669"/>
    <property type="project" value="InterPro"/>
</dbReference>
<dbReference type="HAMAP" id="MF_00208">
    <property type="entry name" value="MurE"/>
    <property type="match status" value="1"/>
</dbReference>